<feature type="domain" description="RCK C-terminal" evidence="8">
    <location>
        <begin position="139"/>
        <end position="220"/>
    </location>
</feature>
<evidence type="ECO:0000256" key="3">
    <source>
        <dbReference type="ARBA" id="ARBA00022538"/>
    </source>
</evidence>
<dbReference type="GO" id="GO:0006813">
    <property type="term" value="P:potassium ion transport"/>
    <property type="evidence" value="ECO:0007669"/>
    <property type="project" value="UniProtKB-KW"/>
</dbReference>
<evidence type="ECO:0000256" key="4">
    <source>
        <dbReference type="ARBA" id="ARBA00022958"/>
    </source>
</evidence>
<reference evidence="9 10" key="1">
    <citation type="journal article" date="2019" name="Int. J. Syst. Evol. Microbiol.">
        <title>The Global Catalogue of Microorganisms (GCM) 10K type strain sequencing project: providing services to taxonomists for standard genome sequencing and annotation.</title>
        <authorList>
            <consortium name="The Broad Institute Genomics Platform"/>
            <consortium name="The Broad Institute Genome Sequencing Center for Infectious Disease"/>
            <person name="Wu L."/>
            <person name="Ma J."/>
        </authorList>
    </citation>
    <scope>NUCLEOTIDE SEQUENCE [LARGE SCALE GENOMIC DNA]</scope>
    <source>
        <strain evidence="9 10">GX21</strain>
    </source>
</reference>
<evidence type="ECO:0000256" key="6">
    <source>
        <dbReference type="ARBA" id="ARBA00023065"/>
    </source>
</evidence>
<organism evidence="9 10">
    <name type="scientific">Haloplanus litoreus</name>
    <dbReference type="NCBI Taxonomy" id="767515"/>
    <lineage>
        <taxon>Archaea</taxon>
        <taxon>Methanobacteriati</taxon>
        <taxon>Methanobacteriota</taxon>
        <taxon>Stenosarchaea group</taxon>
        <taxon>Halobacteria</taxon>
        <taxon>Halobacteriales</taxon>
        <taxon>Haloferacaceae</taxon>
        <taxon>Haloplanus</taxon>
    </lineage>
</organism>
<accession>A0ABD6A070</accession>
<sequence length="445" mass="48042">MRVIIVGAGQVGSSIAADLADAHDIVVVDRDGDRVEDLTYSLDVLTVQGDGTSLSTLEEAGVDDADMVIASTDNDETNIVICATTRAVSDAFTVARVKNTEYLRTWERSERAFGIDFIVCTNLLAAESIVRVVGIPAARDVDSFAGERVQMAEFEIPSGSPVTDQTVAEADRFDDLTFAAILRDGEVELARGPSVLRDHDRVVVIGNPEAVQEFATIIAPEERPGTAEEVVIVGGSEIGYHVARLLGERGFKPRLIEQDPERARHLAEMLPDTVVMESDATDMEFLEREHVGDADFVVAALGSDEKNLLVSMLARRLGVDRTVAIIDTSEYVDLFEAVGVDVGINPREVVAEEITRFTRDGGAENIAIIESDRAEVLEIEVDEASILADRPIHESVTDLPDGVVIGAITREESLITPRGDTVIHPGDHVVVFLDACVADDVTPSL</sequence>
<dbReference type="GeneID" id="96954344"/>
<dbReference type="InterPro" id="IPR006036">
    <property type="entry name" value="K_uptake_TrkA"/>
</dbReference>
<dbReference type="InterPro" id="IPR036721">
    <property type="entry name" value="RCK_C_sf"/>
</dbReference>
<name>A0ABD6A070_9EURY</name>
<dbReference type="PANTHER" id="PTHR43833:SF5">
    <property type="entry name" value="TRK SYSTEM POTASSIUM UPTAKE PROTEIN TRKA"/>
    <property type="match status" value="1"/>
</dbReference>
<evidence type="ECO:0000256" key="1">
    <source>
        <dbReference type="ARBA" id="ARBA00003660"/>
    </source>
</evidence>
<dbReference type="InterPro" id="IPR003148">
    <property type="entry name" value="RCK_N"/>
</dbReference>
<dbReference type="Gene3D" id="3.40.50.720">
    <property type="entry name" value="NAD(P)-binding Rossmann-like Domain"/>
    <property type="match status" value="2"/>
</dbReference>
<evidence type="ECO:0000259" key="8">
    <source>
        <dbReference type="PROSITE" id="PS51202"/>
    </source>
</evidence>
<comment type="caution">
    <text evidence="9">The sequence shown here is derived from an EMBL/GenBank/DDBJ whole genome shotgun (WGS) entry which is preliminary data.</text>
</comment>
<dbReference type="PANTHER" id="PTHR43833">
    <property type="entry name" value="POTASSIUM CHANNEL PROTEIN 2-RELATED-RELATED"/>
    <property type="match status" value="1"/>
</dbReference>
<dbReference type="PROSITE" id="PS51201">
    <property type="entry name" value="RCK_N"/>
    <property type="match status" value="2"/>
</dbReference>
<proteinExistence type="predicted"/>
<dbReference type="Pfam" id="PF02254">
    <property type="entry name" value="TrkA_N"/>
    <property type="match status" value="2"/>
</dbReference>
<comment type="function">
    <text evidence="1">Part of a potassium transport system.</text>
</comment>
<keyword evidence="2" id="KW-0813">Transport</keyword>
<keyword evidence="4" id="KW-0630">Potassium</keyword>
<evidence type="ECO:0000259" key="7">
    <source>
        <dbReference type="PROSITE" id="PS51201"/>
    </source>
</evidence>
<keyword evidence="3" id="KW-0633">Potassium transport</keyword>
<keyword evidence="6" id="KW-0406">Ion transport</keyword>
<gene>
    <name evidence="9" type="primary">trkA</name>
    <name evidence="9" type="ORF">ACFQKE_11800</name>
</gene>
<dbReference type="InterPro" id="IPR036291">
    <property type="entry name" value="NAD(P)-bd_dom_sf"/>
</dbReference>
<feature type="domain" description="RCK C-terminal" evidence="8">
    <location>
        <begin position="364"/>
        <end position="445"/>
    </location>
</feature>
<evidence type="ECO:0000313" key="9">
    <source>
        <dbReference type="EMBL" id="MFC7255965.1"/>
    </source>
</evidence>
<dbReference type="SUPFAM" id="SSF51735">
    <property type="entry name" value="NAD(P)-binding Rossmann-fold domains"/>
    <property type="match status" value="2"/>
</dbReference>
<feature type="domain" description="RCK N-terminal" evidence="7">
    <location>
        <begin position="227"/>
        <end position="344"/>
    </location>
</feature>
<feature type="domain" description="RCK N-terminal" evidence="7">
    <location>
        <begin position="1"/>
        <end position="119"/>
    </location>
</feature>
<dbReference type="PROSITE" id="PS51202">
    <property type="entry name" value="RCK_C"/>
    <property type="match status" value="2"/>
</dbReference>
<dbReference type="InterPro" id="IPR006037">
    <property type="entry name" value="RCK_C"/>
</dbReference>
<dbReference type="Gene3D" id="3.30.70.1450">
    <property type="entry name" value="Regulator of K+ conductance, C-terminal domain"/>
    <property type="match status" value="2"/>
</dbReference>
<dbReference type="SUPFAM" id="SSF116726">
    <property type="entry name" value="TrkA C-terminal domain-like"/>
    <property type="match status" value="2"/>
</dbReference>
<dbReference type="Proteomes" id="UP001596434">
    <property type="component" value="Unassembled WGS sequence"/>
</dbReference>
<dbReference type="RefSeq" id="WP_379706552.1">
    <property type="nucleotide sequence ID" value="NZ_JBHTAT010000001.1"/>
</dbReference>
<dbReference type="PRINTS" id="PR00335">
    <property type="entry name" value="KUPTAKETRKA"/>
</dbReference>
<dbReference type="InterPro" id="IPR050721">
    <property type="entry name" value="Trk_Ktr_HKT_K-transport"/>
</dbReference>
<dbReference type="NCBIfam" id="NF007031">
    <property type="entry name" value="PRK09496.1-2"/>
    <property type="match status" value="1"/>
</dbReference>
<evidence type="ECO:0000256" key="5">
    <source>
        <dbReference type="ARBA" id="ARBA00023027"/>
    </source>
</evidence>
<dbReference type="AlphaFoldDB" id="A0ABD6A070"/>
<protein>
    <submittedName>
        <fullName evidence="9">Trk system potassium transporter TrkA</fullName>
    </submittedName>
</protein>
<dbReference type="Pfam" id="PF02080">
    <property type="entry name" value="TrkA_C"/>
    <property type="match status" value="2"/>
</dbReference>
<dbReference type="NCBIfam" id="NF007034">
    <property type="entry name" value="PRK09496.2-1"/>
    <property type="match status" value="1"/>
</dbReference>
<keyword evidence="5" id="KW-0520">NAD</keyword>
<evidence type="ECO:0000256" key="2">
    <source>
        <dbReference type="ARBA" id="ARBA00022448"/>
    </source>
</evidence>
<dbReference type="EMBL" id="JBHTAT010000001">
    <property type="protein sequence ID" value="MFC7255965.1"/>
    <property type="molecule type" value="Genomic_DNA"/>
</dbReference>
<dbReference type="NCBIfam" id="NF007039">
    <property type="entry name" value="PRK09496.3-2"/>
    <property type="match status" value="1"/>
</dbReference>
<evidence type="ECO:0000313" key="10">
    <source>
        <dbReference type="Proteomes" id="UP001596434"/>
    </source>
</evidence>
<keyword evidence="10" id="KW-1185">Reference proteome</keyword>